<evidence type="ECO:0000313" key="1">
    <source>
        <dbReference type="EMBL" id="KAJ3445755.1"/>
    </source>
</evidence>
<dbReference type="EMBL" id="JANTQA010000023">
    <property type="protein sequence ID" value="KAJ3445755.1"/>
    <property type="molecule type" value="Genomic_DNA"/>
</dbReference>
<gene>
    <name evidence="1" type="ORF">M0812_11642</name>
</gene>
<protein>
    <submittedName>
        <fullName evidence="1">Uncharacterized protein</fullName>
    </submittedName>
</protein>
<evidence type="ECO:0000313" key="2">
    <source>
        <dbReference type="Proteomes" id="UP001146793"/>
    </source>
</evidence>
<accession>A0AAV7ZZ74</accession>
<organism evidence="1 2">
    <name type="scientific">Anaeramoeba flamelloides</name>
    <dbReference type="NCBI Taxonomy" id="1746091"/>
    <lineage>
        <taxon>Eukaryota</taxon>
        <taxon>Metamonada</taxon>
        <taxon>Anaeramoebidae</taxon>
        <taxon>Anaeramoeba</taxon>
    </lineage>
</organism>
<name>A0AAV7ZZ74_9EUKA</name>
<sequence>MTQTSNKLIYRIEKIHGLNGMWYDKNGQYDPVINEICPNALAKDIPMDHDEIHRKDNKVWQSAGKSIDNMNKWFSREDAINLLKNDFKLYEMKVKEFIELEMEILFTRQGILERKEIPIDEVWNN</sequence>
<comment type="caution">
    <text evidence="1">The sequence shown here is derived from an EMBL/GenBank/DDBJ whole genome shotgun (WGS) entry which is preliminary data.</text>
</comment>
<proteinExistence type="predicted"/>
<dbReference type="Proteomes" id="UP001146793">
    <property type="component" value="Unassembled WGS sequence"/>
</dbReference>
<reference evidence="1" key="1">
    <citation type="submission" date="2022-08" db="EMBL/GenBank/DDBJ databases">
        <title>Novel sulphate-reducing endosymbionts in the free-living metamonad Anaeramoeba.</title>
        <authorList>
            <person name="Jerlstrom-Hultqvist J."/>
            <person name="Cepicka I."/>
            <person name="Gallot-Lavallee L."/>
            <person name="Salas-Leiva D."/>
            <person name="Curtis B.A."/>
            <person name="Zahonova K."/>
            <person name="Pipaliya S."/>
            <person name="Dacks J."/>
            <person name="Roger A.J."/>
        </authorList>
    </citation>
    <scope>NUCLEOTIDE SEQUENCE</scope>
    <source>
        <strain evidence="1">Busselton2</strain>
    </source>
</reference>
<dbReference type="AlphaFoldDB" id="A0AAV7ZZ74"/>